<accession>A0A0F7L2C7</accession>
<reference evidence="1" key="1">
    <citation type="journal article" date="2015" name="Front. Microbiol.">
        <title>Combining genomic sequencing methods to explore viral diversity and reveal potential virus-host interactions.</title>
        <authorList>
            <person name="Chow C.E."/>
            <person name="Winget D.M."/>
            <person name="White R.A.III."/>
            <person name="Hallam S.J."/>
            <person name="Suttle C.A."/>
        </authorList>
    </citation>
    <scope>NUCLEOTIDE SEQUENCE</scope>
    <source>
        <strain evidence="1">Anoxic2_1</strain>
    </source>
</reference>
<proteinExistence type="predicted"/>
<reference evidence="1" key="2">
    <citation type="submission" date="2015-03" db="EMBL/GenBank/DDBJ databases">
        <authorList>
            <person name="Chow C.-E.T."/>
            <person name="Winget D.M."/>
            <person name="White R.A.III."/>
            <person name="Hallam S.J."/>
            <person name="Suttle C.A."/>
        </authorList>
    </citation>
    <scope>NUCLEOTIDE SEQUENCE</scope>
    <source>
        <strain evidence="1">Anoxic2_1</strain>
    </source>
</reference>
<dbReference type="EMBL" id="KR029585">
    <property type="protein sequence ID" value="AKH46709.1"/>
    <property type="molecule type" value="Genomic_DNA"/>
</dbReference>
<sequence length="92" mass="9090">MSVTPCAVISYATAAACAATASSASSPAAVYTTSSTVSSSTVLFSCMACRSLAMSARTRAFTLAATSNWRRAAASALSASIYAATSSSSRAA</sequence>
<organism evidence="1">
    <name type="scientific">uncultured marine virus</name>
    <dbReference type="NCBI Taxonomy" id="186617"/>
    <lineage>
        <taxon>Viruses</taxon>
        <taxon>environmental samples</taxon>
    </lineage>
</organism>
<evidence type="ECO:0000313" key="1">
    <source>
        <dbReference type="EMBL" id="AKH46709.1"/>
    </source>
</evidence>
<name>A0A0F7L2C7_9VIRU</name>
<protein>
    <submittedName>
        <fullName evidence="1">Uncharacterized protein</fullName>
    </submittedName>
</protein>